<organism evidence="1">
    <name type="scientific">Spirodela intermedia</name>
    <name type="common">Intermediate duckweed</name>
    <dbReference type="NCBI Taxonomy" id="51605"/>
    <lineage>
        <taxon>Eukaryota</taxon>
        <taxon>Viridiplantae</taxon>
        <taxon>Streptophyta</taxon>
        <taxon>Embryophyta</taxon>
        <taxon>Tracheophyta</taxon>
        <taxon>Spermatophyta</taxon>
        <taxon>Magnoliopsida</taxon>
        <taxon>Liliopsida</taxon>
        <taxon>Araceae</taxon>
        <taxon>Lemnoideae</taxon>
        <taxon>Spirodela</taxon>
    </lineage>
</organism>
<accession>A0A7I8JHG2</accession>
<keyword evidence="2" id="KW-1185">Reference proteome</keyword>
<protein>
    <submittedName>
        <fullName evidence="1">Uncharacterized protein</fullName>
    </submittedName>
</protein>
<name>A0A7I8JHG2_SPIIN</name>
<evidence type="ECO:0000313" key="2">
    <source>
        <dbReference type="Proteomes" id="UP001189122"/>
    </source>
</evidence>
<sequence length="169" mass="18494">MASEAAEDVWGDEDFLNALILATENATAAAASSSGGYLARRAPGDGVPASSRSHAISSTSSWVDAILKKVLNFIIPKPLESKQTLLILQLLECCSADLCTLFRFTGVPSNLKMDFMTNEKFTDVGLDDLKHSIQSAEAHKVSHLYSIMMKVLTYGIIFKNKLYQFDNEV</sequence>
<dbReference type="Proteomes" id="UP001189122">
    <property type="component" value="Unassembled WGS sequence"/>
</dbReference>
<gene>
    <name evidence="1" type="ORF">SI7747_13016003</name>
</gene>
<evidence type="ECO:0000313" key="1">
    <source>
        <dbReference type="EMBL" id="CAA2630357.1"/>
    </source>
</evidence>
<dbReference type="AlphaFoldDB" id="A0A7I8JHG2"/>
<dbReference type="EMBL" id="CACRZD030000013">
    <property type="protein sequence ID" value="CAA6669600.1"/>
    <property type="molecule type" value="Genomic_DNA"/>
</dbReference>
<dbReference type="EMBL" id="LR743600">
    <property type="protein sequence ID" value="CAA2630357.1"/>
    <property type="molecule type" value="Genomic_DNA"/>
</dbReference>
<reference evidence="1 2" key="1">
    <citation type="submission" date="2019-12" db="EMBL/GenBank/DDBJ databases">
        <authorList>
            <person name="Scholz U."/>
            <person name="Mascher M."/>
            <person name="Fiebig A."/>
        </authorList>
    </citation>
    <scope>NUCLEOTIDE SEQUENCE</scope>
</reference>
<proteinExistence type="predicted"/>